<reference evidence="2" key="2">
    <citation type="submission" date="2017-10" db="EMBL/GenBank/DDBJ databases">
        <title>Ladona fulva Genome sequencing and assembly.</title>
        <authorList>
            <person name="Murali S."/>
            <person name="Richards S."/>
            <person name="Bandaranaike D."/>
            <person name="Bellair M."/>
            <person name="Blankenburg K."/>
            <person name="Chao H."/>
            <person name="Dinh H."/>
            <person name="Doddapaneni H."/>
            <person name="Dugan-Rocha S."/>
            <person name="Elkadiri S."/>
            <person name="Gnanaolivu R."/>
            <person name="Hernandez B."/>
            <person name="Skinner E."/>
            <person name="Javaid M."/>
            <person name="Lee S."/>
            <person name="Li M."/>
            <person name="Ming W."/>
            <person name="Munidasa M."/>
            <person name="Muniz J."/>
            <person name="Nguyen L."/>
            <person name="Hughes D."/>
            <person name="Osuji N."/>
            <person name="Pu L.-L."/>
            <person name="Puazo M."/>
            <person name="Qu C."/>
            <person name="Quiroz J."/>
            <person name="Raj R."/>
            <person name="Weissenberger G."/>
            <person name="Xin Y."/>
            <person name="Zou X."/>
            <person name="Han Y."/>
            <person name="Worley K."/>
            <person name="Muzny D."/>
            <person name="Gibbs R."/>
        </authorList>
    </citation>
    <scope>NUCLEOTIDE SEQUENCE</scope>
    <source>
        <strain evidence="2">Sampled in the wild</strain>
    </source>
</reference>
<feature type="compositionally biased region" description="Basic and acidic residues" evidence="1">
    <location>
        <begin position="141"/>
        <end position="160"/>
    </location>
</feature>
<gene>
    <name evidence="2" type="ORF">J437_LFUL011484</name>
</gene>
<organism evidence="2 3">
    <name type="scientific">Ladona fulva</name>
    <name type="common">Scarce chaser dragonfly</name>
    <name type="synonym">Libellula fulva</name>
    <dbReference type="NCBI Taxonomy" id="123851"/>
    <lineage>
        <taxon>Eukaryota</taxon>
        <taxon>Metazoa</taxon>
        <taxon>Ecdysozoa</taxon>
        <taxon>Arthropoda</taxon>
        <taxon>Hexapoda</taxon>
        <taxon>Insecta</taxon>
        <taxon>Pterygota</taxon>
        <taxon>Palaeoptera</taxon>
        <taxon>Odonata</taxon>
        <taxon>Epiprocta</taxon>
        <taxon>Anisoptera</taxon>
        <taxon>Libelluloidea</taxon>
        <taxon>Libellulidae</taxon>
        <taxon>Ladona</taxon>
    </lineage>
</organism>
<feature type="compositionally biased region" description="Low complexity" evidence="1">
    <location>
        <begin position="78"/>
        <end position="94"/>
    </location>
</feature>
<proteinExistence type="predicted"/>
<protein>
    <submittedName>
        <fullName evidence="2">Uncharacterized protein</fullName>
    </submittedName>
</protein>
<evidence type="ECO:0000313" key="2">
    <source>
        <dbReference type="EMBL" id="KAG8231643.1"/>
    </source>
</evidence>
<feature type="compositionally biased region" description="Low complexity" evidence="1">
    <location>
        <begin position="178"/>
        <end position="190"/>
    </location>
</feature>
<feature type="region of interest" description="Disordered" evidence="1">
    <location>
        <begin position="1"/>
        <end position="197"/>
    </location>
</feature>
<feature type="compositionally biased region" description="Low complexity" evidence="1">
    <location>
        <begin position="107"/>
        <end position="140"/>
    </location>
</feature>
<evidence type="ECO:0000256" key="1">
    <source>
        <dbReference type="SAM" id="MobiDB-lite"/>
    </source>
</evidence>
<reference evidence="2" key="1">
    <citation type="submission" date="2013-04" db="EMBL/GenBank/DDBJ databases">
        <authorList>
            <person name="Qu J."/>
            <person name="Murali S.C."/>
            <person name="Bandaranaike D."/>
            <person name="Bellair M."/>
            <person name="Blankenburg K."/>
            <person name="Chao H."/>
            <person name="Dinh H."/>
            <person name="Doddapaneni H."/>
            <person name="Downs B."/>
            <person name="Dugan-Rocha S."/>
            <person name="Elkadiri S."/>
            <person name="Gnanaolivu R.D."/>
            <person name="Hernandez B."/>
            <person name="Javaid M."/>
            <person name="Jayaseelan J.C."/>
            <person name="Lee S."/>
            <person name="Li M."/>
            <person name="Ming W."/>
            <person name="Munidasa M."/>
            <person name="Muniz J."/>
            <person name="Nguyen L."/>
            <person name="Ongeri F."/>
            <person name="Osuji N."/>
            <person name="Pu L.-L."/>
            <person name="Puazo M."/>
            <person name="Qu C."/>
            <person name="Quiroz J."/>
            <person name="Raj R."/>
            <person name="Weissenberger G."/>
            <person name="Xin Y."/>
            <person name="Zou X."/>
            <person name="Han Y."/>
            <person name="Richards S."/>
            <person name="Worley K."/>
            <person name="Muzny D."/>
            <person name="Gibbs R."/>
        </authorList>
    </citation>
    <scope>NUCLEOTIDE SEQUENCE</scope>
    <source>
        <strain evidence="2">Sampled in the wild</strain>
    </source>
</reference>
<feature type="compositionally biased region" description="Polar residues" evidence="1">
    <location>
        <begin position="63"/>
        <end position="76"/>
    </location>
</feature>
<dbReference type="AlphaFoldDB" id="A0A8K0KG12"/>
<dbReference type="Proteomes" id="UP000792457">
    <property type="component" value="Unassembled WGS sequence"/>
</dbReference>
<accession>A0A8K0KG12</accession>
<keyword evidence="3" id="KW-1185">Reference proteome</keyword>
<dbReference type="EMBL" id="KZ308565">
    <property type="protein sequence ID" value="KAG8231643.1"/>
    <property type="molecule type" value="Genomic_DNA"/>
</dbReference>
<comment type="caution">
    <text evidence="2">The sequence shown here is derived from an EMBL/GenBank/DDBJ whole genome shotgun (WGS) entry which is preliminary data.</text>
</comment>
<name>A0A8K0KG12_LADFU</name>
<evidence type="ECO:0000313" key="3">
    <source>
        <dbReference type="Proteomes" id="UP000792457"/>
    </source>
</evidence>
<feature type="compositionally biased region" description="Pro residues" evidence="1">
    <location>
        <begin position="163"/>
        <end position="177"/>
    </location>
</feature>
<dbReference type="OrthoDB" id="6130753at2759"/>
<sequence>MRVAMLGGVAGRHMSTRRRGSTPAVSLLNRPNAGEEWRTASPALLGARGRRRSSILPPPVGSSLATTQGRRQTLETIPSASQAQSQSPRPRQQSLPKLSAPRSDATPSPQRSQQHQSQQSSPRITPTRPTPSPHHSQQQLHSEDQQQKESEHHQPEDDLSLRIPPPGQPPGGSPTVPPTTSTPSTPSASGQRHVRLSVPEVSVVATTSGGTKTTVSPARTVGGVKYRPRRRRAVTASDYKSCALVHTRLKLGDIM</sequence>